<keyword evidence="1" id="KW-1133">Transmembrane helix</keyword>
<accession>A0ABW2R0B3</accession>
<comment type="caution">
    <text evidence="2">The sequence shown here is derived from an EMBL/GenBank/DDBJ whole genome shotgun (WGS) entry which is preliminary data.</text>
</comment>
<keyword evidence="1" id="KW-0472">Membrane</keyword>
<keyword evidence="3" id="KW-1185">Reference proteome</keyword>
<feature type="transmembrane region" description="Helical" evidence="1">
    <location>
        <begin position="13"/>
        <end position="35"/>
    </location>
</feature>
<evidence type="ECO:0000313" key="2">
    <source>
        <dbReference type="EMBL" id="MFC7421219.1"/>
    </source>
</evidence>
<evidence type="ECO:0000256" key="1">
    <source>
        <dbReference type="SAM" id="Phobius"/>
    </source>
</evidence>
<keyword evidence="1" id="KW-0812">Transmembrane</keyword>
<protein>
    <submittedName>
        <fullName evidence="2">Uncharacterized protein</fullName>
    </submittedName>
</protein>
<name>A0ABW2R0B3_9NEIS</name>
<reference evidence="3" key="1">
    <citation type="journal article" date="2019" name="Int. J. Syst. Evol. Microbiol.">
        <title>The Global Catalogue of Microorganisms (GCM) 10K type strain sequencing project: providing services to taxonomists for standard genome sequencing and annotation.</title>
        <authorList>
            <consortium name="The Broad Institute Genomics Platform"/>
            <consortium name="The Broad Institute Genome Sequencing Center for Infectious Disease"/>
            <person name="Wu L."/>
            <person name="Ma J."/>
        </authorList>
    </citation>
    <scope>NUCLEOTIDE SEQUENCE [LARGE SCALE GENOMIC DNA]</scope>
    <source>
        <strain evidence="3">CCUG 62945</strain>
    </source>
</reference>
<organism evidence="2 3">
    <name type="scientific">Iodobacter arcticus</name>
    <dbReference type="NCBI Taxonomy" id="590593"/>
    <lineage>
        <taxon>Bacteria</taxon>
        <taxon>Pseudomonadati</taxon>
        <taxon>Pseudomonadota</taxon>
        <taxon>Betaproteobacteria</taxon>
        <taxon>Neisseriales</taxon>
        <taxon>Chitinibacteraceae</taxon>
        <taxon>Iodobacter</taxon>
    </lineage>
</organism>
<dbReference type="RefSeq" id="WP_380188785.1">
    <property type="nucleotide sequence ID" value="NZ_JBHTBQ010000033.1"/>
</dbReference>
<sequence>MKPLIYRFSLKSLMLYLIGLTPSPYPLTSLVLIAAKRFAQLMHGDIELISSPANAYFRLH</sequence>
<dbReference type="EMBL" id="JBHTBQ010000033">
    <property type="protein sequence ID" value="MFC7421219.1"/>
    <property type="molecule type" value="Genomic_DNA"/>
</dbReference>
<dbReference type="Proteomes" id="UP001596473">
    <property type="component" value="Unassembled WGS sequence"/>
</dbReference>
<proteinExistence type="predicted"/>
<gene>
    <name evidence="2" type="ORF">ACFQNF_15255</name>
</gene>
<evidence type="ECO:0000313" key="3">
    <source>
        <dbReference type="Proteomes" id="UP001596473"/>
    </source>
</evidence>